<dbReference type="OrthoDB" id="10584285at2759"/>
<dbReference type="EMBL" id="JABEBT010000058">
    <property type="protein sequence ID" value="KAF7634419.1"/>
    <property type="molecule type" value="Genomic_DNA"/>
</dbReference>
<dbReference type="Proteomes" id="UP000605970">
    <property type="component" value="Unassembled WGS sequence"/>
</dbReference>
<keyword evidence="2" id="KW-1185">Reference proteome</keyword>
<name>A0A8S9ZLV7_9BILA</name>
<reference evidence="1" key="1">
    <citation type="journal article" date="2020" name="Ecol. Evol.">
        <title>Genome structure and content of the rice root-knot nematode (Meloidogyne graminicola).</title>
        <authorList>
            <person name="Phan N.T."/>
            <person name="Danchin E.G.J."/>
            <person name="Klopp C."/>
            <person name="Perfus-Barbeoch L."/>
            <person name="Kozlowski D.K."/>
            <person name="Koutsovoulos G.D."/>
            <person name="Lopez-Roques C."/>
            <person name="Bouchez O."/>
            <person name="Zahm M."/>
            <person name="Besnard G."/>
            <person name="Bellafiore S."/>
        </authorList>
    </citation>
    <scope>NUCLEOTIDE SEQUENCE</scope>
    <source>
        <strain evidence="1">VN-18</strain>
    </source>
</reference>
<proteinExistence type="predicted"/>
<feature type="non-terminal residue" evidence="1">
    <location>
        <position position="1"/>
    </location>
</feature>
<feature type="non-terminal residue" evidence="1">
    <location>
        <position position="95"/>
    </location>
</feature>
<evidence type="ECO:0000313" key="2">
    <source>
        <dbReference type="Proteomes" id="UP000605970"/>
    </source>
</evidence>
<dbReference type="AlphaFoldDB" id="A0A8S9ZLV7"/>
<gene>
    <name evidence="1" type="ORF">Mgra_00006174</name>
</gene>
<comment type="caution">
    <text evidence="1">The sequence shown here is derived from an EMBL/GenBank/DDBJ whole genome shotgun (WGS) entry which is preliminary data.</text>
</comment>
<protein>
    <submittedName>
        <fullName evidence="1">Uncharacterized protein</fullName>
    </submittedName>
</protein>
<sequence>KTQTTQTYKHQTNILQKQQPLNKHYNTTNPTTKQTTTTIKYIEYVLLPLEKLPHFCTNFYKIKKVYECCYALNKNNIRYPTKIIREANGELSPKN</sequence>
<organism evidence="1 2">
    <name type="scientific">Meloidogyne graminicola</name>
    <dbReference type="NCBI Taxonomy" id="189291"/>
    <lineage>
        <taxon>Eukaryota</taxon>
        <taxon>Metazoa</taxon>
        <taxon>Ecdysozoa</taxon>
        <taxon>Nematoda</taxon>
        <taxon>Chromadorea</taxon>
        <taxon>Rhabditida</taxon>
        <taxon>Tylenchina</taxon>
        <taxon>Tylenchomorpha</taxon>
        <taxon>Tylenchoidea</taxon>
        <taxon>Meloidogynidae</taxon>
        <taxon>Meloidogyninae</taxon>
        <taxon>Meloidogyne</taxon>
    </lineage>
</organism>
<accession>A0A8S9ZLV7</accession>
<evidence type="ECO:0000313" key="1">
    <source>
        <dbReference type="EMBL" id="KAF7634419.1"/>
    </source>
</evidence>